<accession>A0A8H9GLG4</accession>
<organism evidence="3 4">
    <name type="scientific">Deinococcus arenae</name>
    <dbReference type="NCBI Taxonomy" id="1452751"/>
    <lineage>
        <taxon>Bacteria</taxon>
        <taxon>Thermotogati</taxon>
        <taxon>Deinococcota</taxon>
        <taxon>Deinococci</taxon>
        <taxon>Deinococcales</taxon>
        <taxon>Deinococcaceae</taxon>
        <taxon>Deinococcus</taxon>
    </lineage>
</organism>
<reference evidence="4" key="1">
    <citation type="journal article" date="2019" name="Int. J. Syst. Evol. Microbiol.">
        <title>The Global Catalogue of Microorganisms (GCM) 10K type strain sequencing project: providing services to taxonomists for standard genome sequencing and annotation.</title>
        <authorList>
            <consortium name="The Broad Institute Genomics Platform"/>
            <consortium name="The Broad Institute Genome Sequencing Center for Infectious Disease"/>
            <person name="Wu L."/>
            <person name="Ma J."/>
        </authorList>
    </citation>
    <scope>NUCLEOTIDE SEQUENCE [LARGE SCALE GENOMIC DNA]</scope>
    <source>
        <strain evidence="4">JCM 31047</strain>
    </source>
</reference>
<dbReference type="AlphaFoldDB" id="A0A8H9GLG4"/>
<dbReference type="Pfam" id="PF13581">
    <property type="entry name" value="HATPase_c_2"/>
    <property type="match status" value="1"/>
</dbReference>
<name>A0A8H9GLG4_9DEIO</name>
<keyword evidence="4" id="KW-1185">Reference proteome</keyword>
<dbReference type="InterPro" id="IPR036890">
    <property type="entry name" value="HATPase_C_sf"/>
</dbReference>
<dbReference type="CDD" id="cd16936">
    <property type="entry name" value="HATPase_RsbW-like"/>
    <property type="match status" value="1"/>
</dbReference>
<dbReference type="Gene3D" id="3.60.40.10">
    <property type="entry name" value="PPM-type phosphatase domain"/>
    <property type="match status" value="1"/>
</dbReference>
<gene>
    <name evidence="3" type="ORF">GCM10008956_12730</name>
</gene>
<dbReference type="InterPro" id="IPR036457">
    <property type="entry name" value="PPM-type-like_dom_sf"/>
</dbReference>
<dbReference type="RefSeq" id="WP_110833234.1">
    <property type="nucleotide sequence ID" value="NZ_BMQG01000003.1"/>
</dbReference>
<dbReference type="InterPro" id="IPR003594">
    <property type="entry name" value="HATPase_dom"/>
</dbReference>
<dbReference type="InterPro" id="IPR001932">
    <property type="entry name" value="PPM-type_phosphatase-like_dom"/>
</dbReference>
<dbReference type="GO" id="GO:0016791">
    <property type="term" value="F:phosphatase activity"/>
    <property type="evidence" value="ECO:0007669"/>
    <property type="project" value="TreeGrafter"/>
</dbReference>
<dbReference type="SUPFAM" id="SSF55874">
    <property type="entry name" value="ATPase domain of HSP90 chaperone/DNA topoisomerase II/histidine kinase"/>
    <property type="match status" value="1"/>
</dbReference>
<protein>
    <recommendedName>
        <fullName evidence="2">PPM-type phosphatase domain-containing protein</fullName>
    </recommendedName>
</protein>
<evidence type="ECO:0000313" key="4">
    <source>
        <dbReference type="Proteomes" id="UP000600547"/>
    </source>
</evidence>
<dbReference type="SUPFAM" id="SSF81606">
    <property type="entry name" value="PP2C-like"/>
    <property type="match status" value="1"/>
</dbReference>
<proteinExistence type="predicted"/>
<dbReference type="SMART" id="SM00331">
    <property type="entry name" value="PP2C_SIG"/>
    <property type="match status" value="1"/>
</dbReference>
<dbReference type="PANTHER" id="PTHR43156">
    <property type="entry name" value="STAGE II SPORULATION PROTEIN E-RELATED"/>
    <property type="match status" value="1"/>
</dbReference>
<evidence type="ECO:0000313" key="3">
    <source>
        <dbReference type="EMBL" id="GGM37827.1"/>
    </source>
</evidence>
<sequence length="542" mass="58646">MDSSLPTDTTALNATALSATGVDAVNMDATSVAAVTELLDQVADLSDHLVFLQRLIPQALTLTEEPQATALVRQAAALISTPGSALQVRGAWQGDTPGWLRAMTRPAHAAVLPASAVHTGAPFTGAWRRTALLVVPLEDGWLALWGKRDFMAVERALIDTLAQLLDAALRAVHQRREAARYEMRERDRRQARDVWRAVTPEALRAPPGYQLALHSQPASDFGGDFQFQEADWLAVGDVSGKGLPAAIITAMFASAFTVAARSASLIRTLSEAMHDHLEHSGAFCTLAAVQVGAHGQLGLMNIGHPPVLLRRADGRLEETRASAPPLGTFALQEVELERAWLHPGDALLIYSDGLFEAEDAGGVPFGLERTRRLAAEVAPDSFIRQAVAGLWAYQVEDDLTLLALQRDPAAPGVHRTLPGDLRQLAALGDVLREVAAEDHPALLPAELALTELFVNAVRHGQAREVTVRAHASETELFVTVSDDGVPFDPRGEPAREGGELREHGYGLLIVRRCAREWHYARKDQINRQTLRLRAPDLSPAPT</sequence>
<comment type="caution">
    <text evidence="3">The sequence shown here is derived from an EMBL/GenBank/DDBJ whole genome shotgun (WGS) entry which is preliminary data.</text>
</comment>
<evidence type="ECO:0000256" key="1">
    <source>
        <dbReference type="ARBA" id="ARBA00022801"/>
    </source>
</evidence>
<dbReference type="EMBL" id="BMQG01000003">
    <property type="protein sequence ID" value="GGM37827.1"/>
    <property type="molecule type" value="Genomic_DNA"/>
</dbReference>
<dbReference type="InterPro" id="IPR052016">
    <property type="entry name" value="Bact_Sigma-Reg"/>
</dbReference>
<evidence type="ECO:0000259" key="2">
    <source>
        <dbReference type="SMART" id="SM00331"/>
    </source>
</evidence>
<dbReference type="Gene3D" id="3.30.565.10">
    <property type="entry name" value="Histidine kinase-like ATPase, C-terminal domain"/>
    <property type="match status" value="1"/>
</dbReference>
<dbReference type="Proteomes" id="UP000600547">
    <property type="component" value="Unassembled WGS sequence"/>
</dbReference>
<dbReference type="Pfam" id="PF07228">
    <property type="entry name" value="SpoIIE"/>
    <property type="match status" value="1"/>
</dbReference>
<dbReference type="PANTHER" id="PTHR43156:SF2">
    <property type="entry name" value="STAGE II SPORULATION PROTEIN E"/>
    <property type="match status" value="1"/>
</dbReference>
<feature type="domain" description="PPM-type phosphatase" evidence="2">
    <location>
        <begin position="206"/>
        <end position="406"/>
    </location>
</feature>
<keyword evidence="1" id="KW-0378">Hydrolase</keyword>